<comment type="caution">
    <text evidence="3">The sequence shown here is derived from an EMBL/GenBank/DDBJ whole genome shotgun (WGS) entry which is preliminary data.</text>
</comment>
<feature type="compositionally biased region" description="Low complexity" evidence="1">
    <location>
        <begin position="84"/>
        <end position="94"/>
    </location>
</feature>
<dbReference type="Pfam" id="PF14273">
    <property type="entry name" value="DUF4360"/>
    <property type="match status" value="1"/>
</dbReference>
<dbReference type="Proteomes" id="UP001642405">
    <property type="component" value="Unassembled WGS sequence"/>
</dbReference>
<protein>
    <recommendedName>
        <fullName evidence="5">Secreted protein</fullName>
    </recommendedName>
</protein>
<evidence type="ECO:0000313" key="4">
    <source>
        <dbReference type="Proteomes" id="UP001642405"/>
    </source>
</evidence>
<evidence type="ECO:0000256" key="1">
    <source>
        <dbReference type="SAM" id="MobiDB-lite"/>
    </source>
</evidence>
<feature type="compositionally biased region" description="Pro residues" evidence="1">
    <location>
        <begin position="272"/>
        <end position="298"/>
    </location>
</feature>
<evidence type="ECO:0008006" key="5">
    <source>
        <dbReference type="Google" id="ProtNLM"/>
    </source>
</evidence>
<feature type="region of interest" description="Disordered" evidence="1">
    <location>
        <begin position="251"/>
        <end position="304"/>
    </location>
</feature>
<gene>
    <name evidence="3" type="ORF">SCUCBS95973_001629</name>
</gene>
<sequence>MRSLCIVGLAAALGPLTLASPQAAAVPPVAINPAVLHLAETGSGCPIGSGGMVHEIRNGTPVFLFMGWGLTLNGSSIPATLPAGSSGSNDSSTSGNGGAQDNRVKRGSVAKFCKESISLGNAPVGYQVHIGEVSITGYAALDSASFVGVRVNTRFDHAEAGRATATVKASDLHNGSFSVTLTPSPMTWSPCINSTGLLPVISVRTSVSVNGTAQEATNAFSSGSLGGDMNDMTKALGVHFVPEWRPCPAEALAPLSPSPSPSSTATATAAPPTVPEPAPTAAPVPDPPIKDPPAPSPPMSMGGM</sequence>
<feature type="chain" id="PRO_5046177190" description="Secreted protein" evidence="2">
    <location>
        <begin position="20"/>
        <end position="304"/>
    </location>
</feature>
<feature type="signal peptide" evidence="2">
    <location>
        <begin position="1"/>
        <end position="19"/>
    </location>
</feature>
<accession>A0ABP0B076</accession>
<feature type="compositionally biased region" description="Low complexity" evidence="1">
    <location>
        <begin position="251"/>
        <end position="271"/>
    </location>
</feature>
<dbReference type="InterPro" id="IPR025649">
    <property type="entry name" value="DUF4360"/>
</dbReference>
<evidence type="ECO:0000256" key="2">
    <source>
        <dbReference type="SAM" id="SignalP"/>
    </source>
</evidence>
<feature type="region of interest" description="Disordered" evidence="1">
    <location>
        <begin position="81"/>
        <end position="103"/>
    </location>
</feature>
<dbReference type="EMBL" id="CAWUHB010000006">
    <property type="protein sequence ID" value="CAK7212937.1"/>
    <property type="molecule type" value="Genomic_DNA"/>
</dbReference>
<keyword evidence="4" id="KW-1185">Reference proteome</keyword>
<keyword evidence="2" id="KW-0732">Signal</keyword>
<evidence type="ECO:0000313" key="3">
    <source>
        <dbReference type="EMBL" id="CAK7212937.1"/>
    </source>
</evidence>
<reference evidence="3 4" key="1">
    <citation type="submission" date="2024-01" db="EMBL/GenBank/DDBJ databases">
        <authorList>
            <person name="Allen C."/>
            <person name="Tagirdzhanova G."/>
        </authorList>
    </citation>
    <scope>NUCLEOTIDE SEQUENCE [LARGE SCALE GENOMIC DNA]</scope>
</reference>
<organism evidence="3 4">
    <name type="scientific">Sporothrix curviconia</name>
    <dbReference type="NCBI Taxonomy" id="1260050"/>
    <lineage>
        <taxon>Eukaryota</taxon>
        <taxon>Fungi</taxon>
        <taxon>Dikarya</taxon>
        <taxon>Ascomycota</taxon>
        <taxon>Pezizomycotina</taxon>
        <taxon>Sordariomycetes</taxon>
        <taxon>Sordariomycetidae</taxon>
        <taxon>Ophiostomatales</taxon>
        <taxon>Ophiostomataceae</taxon>
        <taxon>Sporothrix</taxon>
    </lineage>
</organism>
<proteinExistence type="predicted"/>
<name>A0ABP0B076_9PEZI</name>